<dbReference type="Proteomes" id="UP001470230">
    <property type="component" value="Unassembled WGS sequence"/>
</dbReference>
<evidence type="ECO:0000313" key="1">
    <source>
        <dbReference type="EMBL" id="KAK8871994.1"/>
    </source>
</evidence>
<accession>A0ABR2J318</accession>
<evidence type="ECO:0008006" key="3">
    <source>
        <dbReference type="Google" id="ProtNLM"/>
    </source>
</evidence>
<proteinExistence type="predicted"/>
<evidence type="ECO:0000313" key="2">
    <source>
        <dbReference type="Proteomes" id="UP001470230"/>
    </source>
</evidence>
<comment type="caution">
    <text evidence="1">The sequence shown here is derived from an EMBL/GenBank/DDBJ whole genome shotgun (WGS) entry which is preliminary data.</text>
</comment>
<reference evidence="1 2" key="1">
    <citation type="submission" date="2024-04" db="EMBL/GenBank/DDBJ databases">
        <title>Tritrichomonas musculus Genome.</title>
        <authorList>
            <person name="Alves-Ferreira E."/>
            <person name="Grigg M."/>
            <person name="Lorenzi H."/>
            <person name="Galac M."/>
        </authorList>
    </citation>
    <scope>NUCLEOTIDE SEQUENCE [LARGE SCALE GENOMIC DNA]</scope>
    <source>
        <strain evidence="1 2">EAF2021</strain>
    </source>
</reference>
<protein>
    <recommendedName>
        <fullName evidence="3">Transposase Tc1-like domain-containing protein</fullName>
    </recommendedName>
</protein>
<gene>
    <name evidence="1" type="ORF">M9Y10_007747</name>
</gene>
<name>A0ABR2J318_9EUKA</name>
<organism evidence="1 2">
    <name type="scientific">Tritrichomonas musculus</name>
    <dbReference type="NCBI Taxonomy" id="1915356"/>
    <lineage>
        <taxon>Eukaryota</taxon>
        <taxon>Metamonada</taxon>
        <taxon>Parabasalia</taxon>
        <taxon>Tritrichomonadida</taxon>
        <taxon>Tritrichomonadidae</taxon>
        <taxon>Tritrichomonas</taxon>
    </lineage>
</organism>
<keyword evidence="2" id="KW-1185">Reference proteome</keyword>
<sequence>MKAKMPSSMTKTRCEILQWLAKTSNISYISRETGHSRTLIRKVKNQLDHNEDIFELPNKLGAPIKVTTDVQNEIQNLTMANRKMSSLSIANIISQNSDFPSISRSSVNSVRHNLGFNYLPPIHTFITTPIQRENRVKFCQFHIDNNTS</sequence>
<dbReference type="EMBL" id="JAPFFF010000013">
    <property type="protein sequence ID" value="KAK8871994.1"/>
    <property type="molecule type" value="Genomic_DNA"/>
</dbReference>